<dbReference type="FunFam" id="1.10.150.20:FF:000002">
    <property type="entry name" value="DNA polymerase I"/>
    <property type="match status" value="1"/>
</dbReference>
<dbReference type="SMART" id="SM00482">
    <property type="entry name" value="POLAc"/>
    <property type="match status" value="1"/>
</dbReference>
<evidence type="ECO:0000256" key="6">
    <source>
        <dbReference type="ARBA" id="ARBA00022763"/>
    </source>
</evidence>
<name>A0A1G2SLV1_9BACT</name>
<evidence type="ECO:0000313" key="14">
    <source>
        <dbReference type="EMBL" id="OHA85956.1"/>
    </source>
</evidence>
<dbReference type="InterPro" id="IPR008918">
    <property type="entry name" value="HhH2"/>
</dbReference>
<evidence type="ECO:0000256" key="11">
    <source>
        <dbReference type="SAM" id="MobiDB-lite"/>
    </source>
</evidence>
<dbReference type="PROSITE" id="PS00447">
    <property type="entry name" value="DNA_POLYMERASE_A"/>
    <property type="match status" value="1"/>
</dbReference>
<dbReference type="SUPFAM" id="SSF88723">
    <property type="entry name" value="PIN domain-like"/>
    <property type="match status" value="1"/>
</dbReference>
<evidence type="ECO:0000313" key="15">
    <source>
        <dbReference type="Proteomes" id="UP000178168"/>
    </source>
</evidence>
<proteinExistence type="inferred from homology"/>
<dbReference type="InterPro" id="IPR029060">
    <property type="entry name" value="PIN-like_dom_sf"/>
</dbReference>
<evidence type="ECO:0000259" key="13">
    <source>
        <dbReference type="SMART" id="SM00482"/>
    </source>
</evidence>
<dbReference type="Pfam" id="PF01367">
    <property type="entry name" value="5_3_exonuc"/>
    <property type="match status" value="1"/>
</dbReference>
<dbReference type="SUPFAM" id="SSF47807">
    <property type="entry name" value="5' to 3' exonuclease, C-terminal subdomain"/>
    <property type="match status" value="1"/>
</dbReference>
<evidence type="ECO:0000256" key="5">
    <source>
        <dbReference type="ARBA" id="ARBA00022705"/>
    </source>
</evidence>
<dbReference type="InterPro" id="IPR002298">
    <property type="entry name" value="DNA_polymerase_A"/>
</dbReference>
<dbReference type="STRING" id="1802730.A2591_00100"/>
<dbReference type="SUPFAM" id="SSF56672">
    <property type="entry name" value="DNA/RNA polymerases"/>
    <property type="match status" value="1"/>
</dbReference>
<protein>
    <recommendedName>
        <fullName evidence="2">DNA-directed DNA polymerase</fullName>
        <ecNumber evidence="2">2.7.7.7</ecNumber>
    </recommendedName>
</protein>
<dbReference type="GO" id="GO:0003677">
    <property type="term" value="F:DNA binding"/>
    <property type="evidence" value="ECO:0007669"/>
    <property type="project" value="UniProtKB-KW"/>
</dbReference>
<dbReference type="Pfam" id="PF00476">
    <property type="entry name" value="DNA_pol_A"/>
    <property type="match status" value="1"/>
</dbReference>
<dbReference type="InterPro" id="IPR001098">
    <property type="entry name" value="DNA-dir_DNA_pol_A_palm_dom"/>
</dbReference>
<dbReference type="EMBL" id="MHUZ01000012">
    <property type="protein sequence ID" value="OHA85956.1"/>
    <property type="molecule type" value="Genomic_DNA"/>
</dbReference>
<dbReference type="InterPro" id="IPR002421">
    <property type="entry name" value="5-3_exonuclease"/>
</dbReference>
<dbReference type="FunFam" id="1.10.150.20:FF:000003">
    <property type="entry name" value="DNA polymerase I"/>
    <property type="match status" value="1"/>
</dbReference>
<comment type="similarity">
    <text evidence="1">Belongs to the DNA polymerase type-A family.</text>
</comment>
<evidence type="ECO:0000256" key="7">
    <source>
        <dbReference type="ARBA" id="ARBA00022932"/>
    </source>
</evidence>
<keyword evidence="3" id="KW-0808">Transferase</keyword>
<keyword evidence="8" id="KW-0238">DNA-binding</keyword>
<dbReference type="InterPro" id="IPR043502">
    <property type="entry name" value="DNA/RNA_pol_sf"/>
</dbReference>
<sequence length="794" mass="88718">MATTKNKKEITTLVLLDAHAIIHRAYHALPEFSSSKGEPTGGLYGISTMLMRIIAELKPDQIIACYDLPGPTFRHEAYDAYKQGRAKADDSLVHQIKRSRDLFRAFHIPAYESPGFEADDILGTIVEQMKGRRDVRIIIASGDMDTLQLVWDDRVTVYTLKKGLNDTIQYNEKAVMERFGFSPDKLPDYKGLRGDPSDNIIGVPGIGEKTATILIKEFGTIEKMYQALKKSDERFKTAGITPRVIEILRTHEEDALFSKTLATIRRDAPIEFVMPEGTWQKRFVPEDLETLFAELEFKGLRARVHALVGSTTSNTEATEDAPEPPAEEVVSPEDLHRAQIALWLLNSDMTNVSAEDIRAFTKTTTLPDAIEALEKEITRTGLTNVYKEIELPLIPILAAAHTQGIKVNVQQLSDLSKKLHQERTEIERTIWKLAGQEFNISSPKQLGEILFDVMHISTKGLKKTAGGARSTRESELAKLKGAHPIIEAILSYRELQKLLSTYIDTIPNMLGEGGRLRTTLNQTGTTTGRMSSTNPNLQNIPARGDMGVEIRRAFVAEAGHTFAAFDYSQIEIRVLAVLAEDPELIRIFNEGKDVHASVAAHVFGIEESEVTKDMRRKAKVINFGIIYGMGVNALRENLGGTREEAQQFYDTYFKKFPAIAEYFEHVIRDAKKKGYTETYFGRRRSFEQIRSNIPYIRAGAERMAMNAPVQGTAADLIKIAMKKAHEALAKKDLLGSAHLLLQIHDELVYEIEDATLHVALPIIKEAMESAVEFPIPLSVNASTGPTWGDLKSVE</sequence>
<dbReference type="Gene3D" id="1.20.1060.10">
    <property type="entry name" value="Taq DNA Polymerase, Chain T, domain 4"/>
    <property type="match status" value="1"/>
</dbReference>
<evidence type="ECO:0000256" key="10">
    <source>
        <dbReference type="ARBA" id="ARBA00049244"/>
    </source>
</evidence>
<dbReference type="CDD" id="cd09898">
    <property type="entry name" value="H3TH_53EXO"/>
    <property type="match status" value="1"/>
</dbReference>
<organism evidence="14 15">
    <name type="scientific">Candidatus Yonathbacteria bacterium RIFOXYD1_FULL_52_36</name>
    <dbReference type="NCBI Taxonomy" id="1802730"/>
    <lineage>
        <taxon>Bacteria</taxon>
        <taxon>Candidatus Yonathiibacteriota</taxon>
    </lineage>
</organism>
<dbReference type="CDD" id="cd08637">
    <property type="entry name" value="DNA_pol_A_pol_I_C"/>
    <property type="match status" value="1"/>
</dbReference>
<keyword evidence="9" id="KW-0234">DNA repair</keyword>
<dbReference type="AlphaFoldDB" id="A0A1G2SLV1"/>
<dbReference type="SMART" id="SM00279">
    <property type="entry name" value="HhH2"/>
    <property type="match status" value="1"/>
</dbReference>
<evidence type="ECO:0000256" key="4">
    <source>
        <dbReference type="ARBA" id="ARBA00022695"/>
    </source>
</evidence>
<evidence type="ECO:0000256" key="3">
    <source>
        <dbReference type="ARBA" id="ARBA00022679"/>
    </source>
</evidence>
<gene>
    <name evidence="14" type="ORF">A2591_00100</name>
</gene>
<feature type="region of interest" description="Disordered" evidence="11">
    <location>
        <begin position="311"/>
        <end position="331"/>
    </location>
</feature>
<comment type="caution">
    <text evidence="14">The sequence shown here is derived from an EMBL/GenBank/DDBJ whole genome shotgun (WGS) entry which is preliminary data.</text>
</comment>
<dbReference type="PANTHER" id="PTHR10133:SF27">
    <property type="entry name" value="DNA POLYMERASE NU"/>
    <property type="match status" value="1"/>
</dbReference>
<dbReference type="FunFam" id="1.20.1060.10:FF:000001">
    <property type="entry name" value="DNA polymerase I"/>
    <property type="match status" value="1"/>
</dbReference>
<evidence type="ECO:0000256" key="8">
    <source>
        <dbReference type="ARBA" id="ARBA00023125"/>
    </source>
</evidence>
<dbReference type="CDD" id="cd09859">
    <property type="entry name" value="PIN_53EXO"/>
    <property type="match status" value="1"/>
</dbReference>
<feature type="compositionally biased region" description="Acidic residues" evidence="11">
    <location>
        <begin position="317"/>
        <end position="326"/>
    </location>
</feature>
<dbReference type="GO" id="GO:0006261">
    <property type="term" value="P:DNA-templated DNA replication"/>
    <property type="evidence" value="ECO:0007669"/>
    <property type="project" value="InterPro"/>
</dbReference>
<dbReference type="SMART" id="SM00475">
    <property type="entry name" value="53EXOc"/>
    <property type="match status" value="1"/>
</dbReference>
<dbReference type="InterPro" id="IPR036279">
    <property type="entry name" value="5-3_exonuclease_C_sf"/>
</dbReference>
<dbReference type="InterPro" id="IPR020046">
    <property type="entry name" value="5-3_exonucl_a-hlix_arch_N"/>
</dbReference>
<dbReference type="Proteomes" id="UP000178168">
    <property type="component" value="Unassembled WGS sequence"/>
</dbReference>
<reference evidence="14 15" key="1">
    <citation type="journal article" date="2016" name="Nat. Commun.">
        <title>Thousands of microbial genomes shed light on interconnected biogeochemical processes in an aquifer system.</title>
        <authorList>
            <person name="Anantharaman K."/>
            <person name="Brown C.T."/>
            <person name="Hug L.A."/>
            <person name="Sharon I."/>
            <person name="Castelle C.J."/>
            <person name="Probst A.J."/>
            <person name="Thomas B.C."/>
            <person name="Singh A."/>
            <person name="Wilkins M.J."/>
            <person name="Karaoz U."/>
            <person name="Brodie E.L."/>
            <person name="Williams K.H."/>
            <person name="Hubbard S.S."/>
            <person name="Banfield J.F."/>
        </authorList>
    </citation>
    <scope>NUCLEOTIDE SEQUENCE [LARGE SCALE GENOMIC DNA]</scope>
</reference>
<evidence type="ECO:0000256" key="9">
    <source>
        <dbReference type="ARBA" id="ARBA00023204"/>
    </source>
</evidence>
<comment type="catalytic activity">
    <reaction evidence="10">
        <text>DNA(n) + a 2'-deoxyribonucleoside 5'-triphosphate = DNA(n+1) + diphosphate</text>
        <dbReference type="Rhea" id="RHEA:22508"/>
        <dbReference type="Rhea" id="RHEA-COMP:17339"/>
        <dbReference type="Rhea" id="RHEA-COMP:17340"/>
        <dbReference type="ChEBI" id="CHEBI:33019"/>
        <dbReference type="ChEBI" id="CHEBI:61560"/>
        <dbReference type="ChEBI" id="CHEBI:173112"/>
        <dbReference type="EC" id="2.7.7.7"/>
    </reaction>
</comment>
<dbReference type="GO" id="GO:0008409">
    <property type="term" value="F:5'-3' exonuclease activity"/>
    <property type="evidence" value="ECO:0007669"/>
    <property type="project" value="InterPro"/>
</dbReference>
<dbReference type="PRINTS" id="PR00868">
    <property type="entry name" value="DNAPOLI"/>
</dbReference>
<evidence type="ECO:0000256" key="1">
    <source>
        <dbReference type="ARBA" id="ARBA00007705"/>
    </source>
</evidence>
<dbReference type="InterPro" id="IPR019760">
    <property type="entry name" value="DNA-dir_DNA_pol_A_CS"/>
</dbReference>
<dbReference type="GO" id="GO:0003887">
    <property type="term" value="F:DNA-directed DNA polymerase activity"/>
    <property type="evidence" value="ECO:0007669"/>
    <property type="project" value="UniProtKB-KW"/>
</dbReference>
<accession>A0A1G2SLV1</accession>
<dbReference type="Gene3D" id="3.40.50.1010">
    <property type="entry name" value="5'-nuclease"/>
    <property type="match status" value="1"/>
</dbReference>
<dbReference type="Gene3D" id="3.30.70.370">
    <property type="match status" value="1"/>
</dbReference>
<keyword evidence="5" id="KW-0235">DNA replication</keyword>
<dbReference type="GO" id="GO:0006302">
    <property type="term" value="P:double-strand break repair"/>
    <property type="evidence" value="ECO:0007669"/>
    <property type="project" value="TreeGrafter"/>
</dbReference>
<dbReference type="PANTHER" id="PTHR10133">
    <property type="entry name" value="DNA POLYMERASE I"/>
    <property type="match status" value="1"/>
</dbReference>
<evidence type="ECO:0000259" key="12">
    <source>
        <dbReference type="SMART" id="SM00475"/>
    </source>
</evidence>
<dbReference type="Pfam" id="PF02739">
    <property type="entry name" value="5_3_exonuc_N"/>
    <property type="match status" value="1"/>
</dbReference>
<keyword evidence="6" id="KW-0227">DNA damage</keyword>
<feature type="domain" description="DNA-directed DNA polymerase family A palm" evidence="13">
    <location>
        <begin position="547"/>
        <end position="755"/>
    </location>
</feature>
<dbReference type="EC" id="2.7.7.7" evidence="2"/>
<evidence type="ECO:0000256" key="2">
    <source>
        <dbReference type="ARBA" id="ARBA00012417"/>
    </source>
</evidence>
<dbReference type="Gene3D" id="1.10.150.20">
    <property type="entry name" value="5' to 3' exonuclease, C-terminal subdomain"/>
    <property type="match status" value="2"/>
</dbReference>
<dbReference type="InterPro" id="IPR020045">
    <property type="entry name" value="DNA_polI_H3TH"/>
</dbReference>
<feature type="domain" description="5'-3' exonuclease" evidence="12">
    <location>
        <begin position="7"/>
        <end position="280"/>
    </location>
</feature>
<keyword evidence="4" id="KW-0548">Nucleotidyltransferase</keyword>
<keyword evidence="7" id="KW-0239">DNA-directed DNA polymerase</keyword>